<comment type="caution">
    <text evidence="1">The sequence shown here is derived from an EMBL/GenBank/DDBJ whole genome shotgun (WGS) entry which is preliminary data.</text>
</comment>
<dbReference type="EMBL" id="VISO01000003">
    <property type="protein sequence ID" value="TVZ66011.1"/>
    <property type="molecule type" value="Genomic_DNA"/>
</dbReference>
<dbReference type="Proteomes" id="UP000319824">
    <property type="component" value="Unassembled WGS sequence"/>
</dbReference>
<evidence type="ECO:0000313" key="1">
    <source>
        <dbReference type="EMBL" id="TVZ66011.1"/>
    </source>
</evidence>
<sequence length="87" mass="9809">MNRGRYVAKFHGMRLRFRSLATRCDALEGLYQPCQRIDIVHLCGVNERCDVGPGAAAPGTAGKREIFRTMAWGLIEIDYPFHDRANA</sequence>
<protein>
    <submittedName>
        <fullName evidence="1">Uncharacterized protein</fullName>
    </submittedName>
</protein>
<dbReference type="AlphaFoldDB" id="A0A559SUH3"/>
<accession>A0A559SUH3</accession>
<proteinExistence type="predicted"/>
<reference evidence="1 2" key="1">
    <citation type="submission" date="2019-06" db="EMBL/GenBank/DDBJ databases">
        <title>Pac Bio to generate improved reference genome sequences for organisms with transposon mutant libraries (support for FEBA project).</title>
        <authorList>
            <person name="Blow M."/>
        </authorList>
    </citation>
    <scope>NUCLEOTIDE SEQUENCE [LARGE SCALE GENOMIC DNA]</scope>
    <source>
        <strain evidence="1 2">USDA 1844</strain>
    </source>
</reference>
<evidence type="ECO:0000313" key="2">
    <source>
        <dbReference type="Proteomes" id="UP000319824"/>
    </source>
</evidence>
<gene>
    <name evidence="1" type="ORF">BCL32_6355</name>
</gene>
<organism evidence="1 2">
    <name type="scientific">Rhizobium mongolense USDA 1844</name>
    <dbReference type="NCBI Taxonomy" id="1079460"/>
    <lineage>
        <taxon>Bacteria</taxon>
        <taxon>Pseudomonadati</taxon>
        <taxon>Pseudomonadota</taxon>
        <taxon>Alphaproteobacteria</taxon>
        <taxon>Hyphomicrobiales</taxon>
        <taxon>Rhizobiaceae</taxon>
        <taxon>Rhizobium/Agrobacterium group</taxon>
        <taxon>Rhizobium</taxon>
    </lineage>
</organism>
<name>A0A559SUH3_9HYPH</name>